<dbReference type="AlphaFoldDB" id="A0A427AQD1"/>
<keyword evidence="1" id="KW-0472">Membrane</keyword>
<evidence type="ECO:0000256" key="1">
    <source>
        <dbReference type="SAM" id="Phobius"/>
    </source>
</evidence>
<keyword evidence="1" id="KW-1133">Transmembrane helix</keyword>
<protein>
    <submittedName>
        <fullName evidence="2">Uncharacterized protein</fullName>
    </submittedName>
</protein>
<accession>A0A427AQD1</accession>
<name>A0A427AQD1_ENSVE</name>
<evidence type="ECO:0000313" key="3">
    <source>
        <dbReference type="Proteomes" id="UP000287651"/>
    </source>
</evidence>
<reference evidence="2 3" key="1">
    <citation type="journal article" date="2014" name="Agronomy (Basel)">
        <title>A Draft Genome Sequence for Ensete ventricosum, the Drought-Tolerant Tree Against Hunger.</title>
        <authorList>
            <person name="Harrison J."/>
            <person name="Moore K.A."/>
            <person name="Paszkiewicz K."/>
            <person name="Jones T."/>
            <person name="Grant M."/>
            <person name="Ambacheew D."/>
            <person name="Muzemil S."/>
            <person name="Studholme D.J."/>
        </authorList>
    </citation>
    <scope>NUCLEOTIDE SEQUENCE [LARGE SCALE GENOMIC DNA]</scope>
</reference>
<dbReference type="EMBL" id="AMZH03001683">
    <property type="protein sequence ID" value="RRT78417.1"/>
    <property type="molecule type" value="Genomic_DNA"/>
</dbReference>
<comment type="caution">
    <text evidence="2">The sequence shown here is derived from an EMBL/GenBank/DDBJ whole genome shotgun (WGS) entry which is preliminary data.</text>
</comment>
<evidence type="ECO:0000313" key="2">
    <source>
        <dbReference type="EMBL" id="RRT78417.1"/>
    </source>
</evidence>
<organism evidence="2 3">
    <name type="scientific">Ensete ventricosum</name>
    <name type="common">Abyssinian banana</name>
    <name type="synonym">Musa ensete</name>
    <dbReference type="NCBI Taxonomy" id="4639"/>
    <lineage>
        <taxon>Eukaryota</taxon>
        <taxon>Viridiplantae</taxon>
        <taxon>Streptophyta</taxon>
        <taxon>Embryophyta</taxon>
        <taxon>Tracheophyta</taxon>
        <taxon>Spermatophyta</taxon>
        <taxon>Magnoliopsida</taxon>
        <taxon>Liliopsida</taxon>
        <taxon>Zingiberales</taxon>
        <taxon>Musaceae</taxon>
        <taxon>Ensete</taxon>
    </lineage>
</organism>
<dbReference type="Proteomes" id="UP000287651">
    <property type="component" value="Unassembled WGS sequence"/>
</dbReference>
<proteinExistence type="predicted"/>
<gene>
    <name evidence="2" type="ORF">B296_00021120</name>
</gene>
<keyword evidence="1" id="KW-0812">Transmembrane</keyword>
<sequence>MRFPWGVVSVAVGVNSVSTIVVVCASFVPSDPLKEERDALGQKKETHPSPIDVRILASGSATVMGLGL</sequence>
<feature type="transmembrane region" description="Helical" evidence="1">
    <location>
        <begin position="6"/>
        <end position="28"/>
    </location>
</feature>